<dbReference type="EMBL" id="JABBXH010000003">
    <property type="protein sequence ID" value="NMP31623.1"/>
    <property type="molecule type" value="Genomic_DNA"/>
</dbReference>
<evidence type="ECO:0000313" key="3">
    <source>
        <dbReference type="Proteomes" id="UP000568664"/>
    </source>
</evidence>
<evidence type="ECO:0008006" key="4">
    <source>
        <dbReference type="Google" id="ProtNLM"/>
    </source>
</evidence>
<dbReference type="Proteomes" id="UP000568664">
    <property type="component" value="Unassembled WGS sequence"/>
</dbReference>
<gene>
    <name evidence="2" type="ORF">HII17_08625</name>
</gene>
<sequence>MQNIYLIFLLLPFLTFANEFTQPAVIENLNQKYQQTPAKTRTESFAYMSYIIDKQGLAKDIVIVNDSEFSNMSVKARQYVEGLRYQPAKNGNNIVEVEETLFWRYDKSFYRNSNDGISPSYQKIYSQIQKLLASDKTAAKEKLIVLRNKTKNLTEQAYYAWISSVYFAQTGEWGEYNKQVFNAWVLRQHLDNNSAHIATENLFESAMYLKDFRLALEVASSLRRLRGKKLTDKAYEGYITAIKKALDESTILSKQYLLDSANHVYHKLARQEIEITTTSQAALDTQLRCANHIAYLKNTRELMLSDTWKNCRLLIKSDSDSGVSITETGNQHLL</sequence>
<reference evidence="2 3" key="1">
    <citation type="submission" date="2020-04" db="EMBL/GenBank/DDBJ databases">
        <title>Thalassotalea sp. M1531, isolated from the surface of marine red alga.</title>
        <authorList>
            <person name="Pang L."/>
            <person name="Lu D.-C."/>
        </authorList>
    </citation>
    <scope>NUCLEOTIDE SEQUENCE [LARGE SCALE GENOMIC DNA]</scope>
    <source>
        <strain evidence="2 3">M1531</strain>
    </source>
</reference>
<dbReference type="SUPFAM" id="SSF74653">
    <property type="entry name" value="TolA/TonB C-terminal domain"/>
    <property type="match status" value="1"/>
</dbReference>
<feature type="signal peptide" evidence="1">
    <location>
        <begin position="1"/>
        <end position="17"/>
    </location>
</feature>
<protein>
    <recommendedName>
        <fullName evidence="4">TonB C-terminal domain-containing protein</fullName>
    </recommendedName>
</protein>
<keyword evidence="3" id="KW-1185">Reference proteome</keyword>
<organism evidence="2 3">
    <name type="scientific">Thalassotalea algicola</name>
    <dbReference type="NCBI Taxonomy" id="2716224"/>
    <lineage>
        <taxon>Bacteria</taxon>
        <taxon>Pseudomonadati</taxon>
        <taxon>Pseudomonadota</taxon>
        <taxon>Gammaproteobacteria</taxon>
        <taxon>Alteromonadales</taxon>
        <taxon>Colwelliaceae</taxon>
        <taxon>Thalassotalea</taxon>
    </lineage>
</organism>
<evidence type="ECO:0000313" key="2">
    <source>
        <dbReference type="EMBL" id="NMP31623.1"/>
    </source>
</evidence>
<dbReference type="RefSeq" id="WP_169074976.1">
    <property type="nucleotide sequence ID" value="NZ_JABBXH010000003.1"/>
</dbReference>
<evidence type="ECO:0000256" key="1">
    <source>
        <dbReference type="SAM" id="SignalP"/>
    </source>
</evidence>
<keyword evidence="1" id="KW-0732">Signal</keyword>
<proteinExistence type="predicted"/>
<name>A0A7Y0Q6Q0_9GAMM</name>
<accession>A0A7Y0Q6Q0</accession>
<dbReference type="AlphaFoldDB" id="A0A7Y0Q6Q0"/>
<feature type="chain" id="PRO_5030921317" description="TonB C-terminal domain-containing protein" evidence="1">
    <location>
        <begin position="18"/>
        <end position="334"/>
    </location>
</feature>
<comment type="caution">
    <text evidence="2">The sequence shown here is derived from an EMBL/GenBank/DDBJ whole genome shotgun (WGS) entry which is preliminary data.</text>
</comment>